<reference evidence="7 8" key="1">
    <citation type="submission" date="2021-01" db="EMBL/GenBank/DDBJ databases">
        <title>Whole genome shotgun sequence of Asanoa iriomotensis NBRC 100142.</title>
        <authorList>
            <person name="Komaki H."/>
            <person name="Tamura T."/>
        </authorList>
    </citation>
    <scope>NUCLEOTIDE SEQUENCE [LARGE SCALE GENOMIC DNA]</scope>
    <source>
        <strain evidence="7 8">NBRC 100142</strain>
    </source>
</reference>
<evidence type="ECO:0000256" key="3">
    <source>
        <dbReference type="ARBA" id="ARBA00022989"/>
    </source>
</evidence>
<keyword evidence="2 5" id="KW-0812">Transmembrane</keyword>
<feature type="domain" description="NfeD-like C-terminal" evidence="6">
    <location>
        <begin position="85"/>
        <end position="143"/>
    </location>
</feature>
<feature type="transmembrane region" description="Helical" evidence="5">
    <location>
        <begin position="44"/>
        <end position="63"/>
    </location>
</feature>
<dbReference type="RefSeq" id="WP_203706336.1">
    <property type="nucleotide sequence ID" value="NZ_BAAALU010000006.1"/>
</dbReference>
<keyword evidence="8" id="KW-1185">Reference proteome</keyword>
<keyword evidence="3 5" id="KW-1133">Transmembrane helix</keyword>
<dbReference type="PANTHER" id="PTHR33507:SF3">
    <property type="entry name" value="INNER MEMBRANE PROTEIN YBBJ"/>
    <property type="match status" value="1"/>
</dbReference>
<proteinExistence type="predicted"/>
<accession>A0ABQ4C9Q9</accession>
<dbReference type="PANTHER" id="PTHR33507">
    <property type="entry name" value="INNER MEMBRANE PROTEIN YBBJ"/>
    <property type="match status" value="1"/>
</dbReference>
<evidence type="ECO:0000256" key="2">
    <source>
        <dbReference type="ARBA" id="ARBA00022692"/>
    </source>
</evidence>
<evidence type="ECO:0000256" key="1">
    <source>
        <dbReference type="ARBA" id="ARBA00004141"/>
    </source>
</evidence>
<sequence>MDVVLWVVLGVVLAVAEMFTATLFLLMISVGALAAGAAAALGAPAIVQAIVFAAVSGLTVLGVRPIIQRHRLSALESNSAPIGLEAMEGSSALVLERVDADQGVVKIDGETWRARAYDAQQVFAPGERVRVIEVKGATAMVWRDDAIDGDNTGEKVN</sequence>
<comment type="caution">
    <text evidence="7">The sequence shown here is derived from an EMBL/GenBank/DDBJ whole genome shotgun (WGS) entry which is preliminary data.</text>
</comment>
<name>A0ABQ4C9Q9_9ACTN</name>
<dbReference type="SUPFAM" id="SSF141322">
    <property type="entry name" value="NfeD domain-like"/>
    <property type="match status" value="1"/>
</dbReference>
<dbReference type="Proteomes" id="UP000624325">
    <property type="component" value="Unassembled WGS sequence"/>
</dbReference>
<protein>
    <submittedName>
        <fullName evidence="7">Membrane protein</fullName>
    </submittedName>
</protein>
<dbReference type="InterPro" id="IPR052165">
    <property type="entry name" value="Membrane_assoc_protease"/>
</dbReference>
<dbReference type="Pfam" id="PF01957">
    <property type="entry name" value="NfeD"/>
    <property type="match status" value="1"/>
</dbReference>
<evidence type="ECO:0000313" key="8">
    <source>
        <dbReference type="Proteomes" id="UP000624325"/>
    </source>
</evidence>
<evidence type="ECO:0000256" key="4">
    <source>
        <dbReference type="ARBA" id="ARBA00023136"/>
    </source>
</evidence>
<organism evidence="7 8">
    <name type="scientific">Asanoa iriomotensis</name>
    <dbReference type="NCBI Taxonomy" id="234613"/>
    <lineage>
        <taxon>Bacteria</taxon>
        <taxon>Bacillati</taxon>
        <taxon>Actinomycetota</taxon>
        <taxon>Actinomycetes</taxon>
        <taxon>Micromonosporales</taxon>
        <taxon>Micromonosporaceae</taxon>
        <taxon>Asanoa</taxon>
    </lineage>
</organism>
<gene>
    <name evidence="7" type="ORF">Air01nite_56040</name>
</gene>
<dbReference type="EMBL" id="BONC01000048">
    <property type="protein sequence ID" value="GIF59509.1"/>
    <property type="molecule type" value="Genomic_DNA"/>
</dbReference>
<keyword evidence="4 5" id="KW-0472">Membrane</keyword>
<comment type="subcellular location">
    <subcellularLocation>
        <location evidence="1">Membrane</location>
        <topology evidence="1">Multi-pass membrane protein</topology>
    </subcellularLocation>
</comment>
<evidence type="ECO:0000259" key="6">
    <source>
        <dbReference type="Pfam" id="PF01957"/>
    </source>
</evidence>
<dbReference type="InterPro" id="IPR002810">
    <property type="entry name" value="NfeD-like_C"/>
</dbReference>
<evidence type="ECO:0000313" key="7">
    <source>
        <dbReference type="EMBL" id="GIF59509.1"/>
    </source>
</evidence>
<dbReference type="Gene3D" id="2.40.50.140">
    <property type="entry name" value="Nucleic acid-binding proteins"/>
    <property type="match status" value="1"/>
</dbReference>
<dbReference type="InterPro" id="IPR012340">
    <property type="entry name" value="NA-bd_OB-fold"/>
</dbReference>
<evidence type="ECO:0000256" key="5">
    <source>
        <dbReference type="SAM" id="Phobius"/>
    </source>
</evidence>